<keyword evidence="1" id="KW-0472">Membrane</keyword>
<comment type="caution">
    <text evidence="2">The sequence shown here is derived from an EMBL/GenBank/DDBJ whole genome shotgun (WGS) entry which is preliminary data.</text>
</comment>
<accession>A0AA36FTS9</accession>
<feature type="non-terminal residue" evidence="2">
    <location>
        <position position="1"/>
    </location>
</feature>
<feature type="transmembrane region" description="Helical" evidence="1">
    <location>
        <begin position="147"/>
        <end position="168"/>
    </location>
</feature>
<sequence>MLHATAQCFLLPALAALEVHKRWKWSRKTMIWLAIFHYVSINTVIQCVIYSLPIECTPDSLMIKSIIGKFPNFSFLTQIPDVCVTGAAPMWPPYIQFSGIFTGLTLAACMICYVATVCLYGIWHTLSLLRHSNNSMSEKTRMMHKQYFKVLYIGMSIPAASLGVPYVALEYILNFGVIFPQGVNNLLVGFHAAHSTLASIAIFLLTPSYRNYVFGVSSAQRHYTTAPSITRVRPDSEAVFRAEINEN</sequence>
<keyword evidence="1" id="KW-0812">Transmembrane</keyword>
<dbReference type="InterPro" id="IPR019422">
    <property type="entry name" value="7TM_GPCR_serpentine_rcpt_Srh"/>
</dbReference>
<dbReference type="InterPro" id="IPR053220">
    <property type="entry name" value="Nematode_rcpt-like_serp_H"/>
</dbReference>
<protein>
    <submittedName>
        <fullName evidence="2">Uncharacterized protein</fullName>
    </submittedName>
</protein>
<dbReference type="EMBL" id="CATQJA010000916">
    <property type="protein sequence ID" value="CAJ0564784.1"/>
    <property type="molecule type" value="Genomic_DNA"/>
</dbReference>
<dbReference type="PANTHER" id="PTHR22941:SF26">
    <property type="entry name" value="SERPENTINE RECEPTOR, CLASS H"/>
    <property type="match status" value="1"/>
</dbReference>
<dbReference type="AlphaFoldDB" id="A0AA36FTS9"/>
<gene>
    <name evidence="2" type="ORF">MSPICULIGERA_LOCUS3453</name>
</gene>
<feature type="transmembrane region" description="Helical" evidence="1">
    <location>
        <begin position="188"/>
        <end position="205"/>
    </location>
</feature>
<evidence type="ECO:0000256" key="1">
    <source>
        <dbReference type="SAM" id="Phobius"/>
    </source>
</evidence>
<reference evidence="2" key="1">
    <citation type="submission" date="2023-06" db="EMBL/GenBank/DDBJ databases">
        <authorList>
            <person name="Delattre M."/>
        </authorList>
    </citation>
    <scope>NUCLEOTIDE SEQUENCE</scope>
    <source>
        <strain evidence="2">AF72</strain>
    </source>
</reference>
<evidence type="ECO:0000313" key="3">
    <source>
        <dbReference type="Proteomes" id="UP001177023"/>
    </source>
</evidence>
<proteinExistence type="predicted"/>
<feature type="transmembrane region" description="Helical" evidence="1">
    <location>
        <begin position="31"/>
        <end position="52"/>
    </location>
</feature>
<feature type="transmembrane region" description="Helical" evidence="1">
    <location>
        <begin position="97"/>
        <end position="126"/>
    </location>
</feature>
<dbReference type="Pfam" id="PF10318">
    <property type="entry name" value="7TM_GPCR_Srh"/>
    <property type="match status" value="1"/>
</dbReference>
<evidence type="ECO:0000313" key="2">
    <source>
        <dbReference type="EMBL" id="CAJ0564784.1"/>
    </source>
</evidence>
<name>A0AA36FTS9_9BILA</name>
<keyword evidence="1" id="KW-1133">Transmembrane helix</keyword>
<dbReference type="Proteomes" id="UP001177023">
    <property type="component" value="Unassembled WGS sequence"/>
</dbReference>
<dbReference type="PANTHER" id="PTHR22941">
    <property type="entry name" value="SERPENTINE RECEPTOR"/>
    <property type="match status" value="1"/>
</dbReference>
<organism evidence="2 3">
    <name type="scientific">Mesorhabditis spiculigera</name>
    <dbReference type="NCBI Taxonomy" id="96644"/>
    <lineage>
        <taxon>Eukaryota</taxon>
        <taxon>Metazoa</taxon>
        <taxon>Ecdysozoa</taxon>
        <taxon>Nematoda</taxon>
        <taxon>Chromadorea</taxon>
        <taxon>Rhabditida</taxon>
        <taxon>Rhabditina</taxon>
        <taxon>Rhabditomorpha</taxon>
        <taxon>Rhabditoidea</taxon>
        <taxon>Rhabditidae</taxon>
        <taxon>Mesorhabditinae</taxon>
        <taxon>Mesorhabditis</taxon>
    </lineage>
</organism>
<keyword evidence="3" id="KW-1185">Reference proteome</keyword>